<evidence type="ECO:0000256" key="4">
    <source>
        <dbReference type="ARBA" id="ARBA00022840"/>
    </source>
</evidence>
<dbReference type="CDD" id="cd00165">
    <property type="entry name" value="S4"/>
    <property type="match status" value="1"/>
</dbReference>
<feature type="binding site" evidence="7">
    <location>
        <begin position="349"/>
        <end position="354"/>
    </location>
    <ligand>
        <name>ATP</name>
        <dbReference type="ChEBI" id="CHEBI:30616"/>
    </ligand>
</feature>
<dbReference type="RefSeq" id="WP_072697269.1">
    <property type="nucleotide sequence ID" value="NZ_FRDI01000007.1"/>
</dbReference>
<dbReference type="AlphaFoldDB" id="A0A1M7T5X2"/>
<feature type="domain" description="RNA-binding S4" evidence="10">
    <location>
        <begin position="15"/>
        <end position="84"/>
    </location>
</feature>
<dbReference type="OrthoDB" id="128480at2"/>
<dbReference type="SUPFAM" id="SSF52540">
    <property type="entry name" value="P-loop containing nucleoside triphosphate hydrolases"/>
    <property type="match status" value="1"/>
</dbReference>
<dbReference type="SUPFAM" id="SSF55174">
    <property type="entry name" value="Alpha-L RNA-binding motif"/>
    <property type="match status" value="1"/>
</dbReference>
<dbReference type="SUPFAM" id="SSF55120">
    <property type="entry name" value="Pseudouridine synthase"/>
    <property type="match status" value="1"/>
</dbReference>
<comment type="similarity">
    <text evidence="2">Belongs to the pseudouridine synthase RluA family.</text>
</comment>
<dbReference type="InterPro" id="IPR050188">
    <property type="entry name" value="RluA_PseudoU_synthase"/>
</dbReference>
<dbReference type="UniPathway" id="UPA00241">
    <property type="reaction ID" value="UER00356"/>
</dbReference>
<sequence>MDNKEVSFSVLKATKRLDIFLAEQLNLIQKYTVSREKIKKAILSGQVSVNGQLCLIPKQALHVDDFVCFKPELTESSLVPEAGQLEIVAQVGDILVVNKEAGLTVHPCESQKENTLVQRLLNAYPQLAKMEGLRPGIVHRLDKDTSGLVLVALSEPISLALSRAFSERKVHKKYLALVYGEPKGESGTIELPLGRDPNFKTRRAVLPLNKGGKEALTYWKKLWVEPSGLFSLVEVEIVTGRTHQIRVHFSAIGHPLLGDKVYESEIVKAYQAKQAAFKKVKRQMLHAWHIEFEYPKLCAKTHECSSLNSQDKEETGLSSFNVSPPRDFIEALTACAKRPWRVILTGSAGAGKSTVLQAFAKRGITIFSADKVVSELYQPDNEGWLLIDKLYGGRFTRIYESDEELSEKSFYDFDKKAVDKRKLFDFIKQNPKVKRDLEEFVHPLVKHALENFWNKSAMLDDDALFSVAEIPLFFEAKQIFETFTEPCQIMQTLTLDKKTIKTPYQPIIISVCCDKKIREERLKRRGLSEEDIALFTSWQWDEEKKKENSDFVVENSAGLAELDCAVDNIFKQIRLLDEEYLESVKAYIPQ</sequence>
<dbReference type="Gene3D" id="3.10.290.10">
    <property type="entry name" value="RNA-binding S4 domain"/>
    <property type="match status" value="1"/>
</dbReference>
<dbReference type="SMART" id="SM00363">
    <property type="entry name" value="S4"/>
    <property type="match status" value="1"/>
</dbReference>
<keyword evidence="3 7" id="KW-0547">Nucleotide-binding</keyword>
<dbReference type="STRING" id="1121455.SAMN02745728_01577"/>
<dbReference type="EMBL" id="FRDI01000007">
    <property type="protein sequence ID" value="SHN66088.1"/>
    <property type="molecule type" value="Genomic_DNA"/>
</dbReference>
<comment type="subcellular location">
    <subcellularLocation>
        <location evidence="7">Cytoplasm</location>
    </subcellularLocation>
</comment>
<keyword evidence="4 7" id="KW-0067">ATP-binding</keyword>
<dbReference type="InterPro" id="IPR006225">
    <property type="entry name" value="PsdUridine_synth_RluC/D"/>
</dbReference>
<dbReference type="Pfam" id="PF01121">
    <property type="entry name" value="CoaE"/>
    <property type="match status" value="1"/>
</dbReference>
<evidence type="ECO:0000256" key="6">
    <source>
        <dbReference type="ARBA" id="ARBA00023235"/>
    </source>
</evidence>
<gene>
    <name evidence="7" type="primary">coaE</name>
    <name evidence="11" type="ORF">SAMN02745728_01577</name>
</gene>
<dbReference type="PANTHER" id="PTHR21600:SF44">
    <property type="entry name" value="RIBOSOMAL LARGE SUBUNIT PSEUDOURIDINE SYNTHASE D"/>
    <property type="match status" value="1"/>
</dbReference>
<proteinExistence type="inferred from homology"/>
<organism evidence="11 12">
    <name type="scientific">Desulfovibrio litoralis DSM 11393</name>
    <dbReference type="NCBI Taxonomy" id="1121455"/>
    <lineage>
        <taxon>Bacteria</taxon>
        <taxon>Pseudomonadati</taxon>
        <taxon>Thermodesulfobacteriota</taxon>
        <taxon>Desulfovibrionia</taxon>
        <taxon>Desulfovibrionales</taxon>
        <taxon>Desulfovibrionaceae</taxon>
        <taxon>Desulfovibrio</taxon>
    </lineage>
</organism>
<dbReference type="GO" id="GO:0003723">
    <property type="term" value="F:RNA binding"/>
    <property type="evidence" value="ECO:0007669"/>
    <property type="project" value="UniProtKB-KW"/>
</dbReference>
<keyword evidence="6" id="KW-0413">Isomerase</keyword>
<dbReference type="HAMAP" id="MF_00376">
    <property type="entry name" value="Dephospho_CoA_kinase"/>
    <property type="match status" value="1"/>
</dbReference>
<keyword evidence="7" id="KW-0963">Cytoplasm</keyword>
<comment type="catalytic activity">
    <reaction evidence="7">
        <text>3'-dephospho-CoA + ATP = ADP + CoA + H(+)</text>
        <dbReference type="Rhea" id="RHEA:18245"/>
        <dbReference type="ChEBI" id="CHEBI:15378"/>
        <dbReference type="ChEBI" id="CHEBI:30616"/>
        <dbReference type="ChEBI" id="CHEBI:57287"/>
        <dbReference type="ChEBI" id="CHEBI:57328"/>
        <dbReference type="ChEBI" id="CHEBI:456216"/>
        <dbReference type="EC" id="2.7.1.24"/>
    </reaction>
</comment>
<dbReference type="InterPro" id="IPR002942">
    <property type="entry name" value="S4_RNA-bd"/>
</dbReference>
<evidence type="ECO:0000259" key="10">
    <source>
        <dbReference type="SMART" id="SM00363"/>
    </source>
</evidence>
<dbReference type="PROSITE" id="PS51219">
    <property type="entry name" value="DPCK"/>
    <property type="match status" value="1"/>
</dbReference>
<dbReference type="NCBIfam" id="TIGR00005">
    <property type="entry name" value="rluA_subfam"/>
    <property type="match status" value="1"/>
</dbReference>
<dbReference type="GO" id="GO:0005524">
    <property type="term" value="F:ATP binding"/>
    <property type="evidence" value="ECO:0007669"/>
    <property type="project" value="UniProtKB-UniRule"/>
</dbReference>
<dbReference type="Gene3D" id="3.30.2350.10">
    <property type="entry name" value="Pseudouridine synthase"/>
    <property type="match status" value="1"/>
</dbReference>
<dbReference type="GO" id="GO:0000455">
    <property type="term" value="P:enzyme-directed rRNA pseudouridine synthesis"/>
    <property type="evidence" value="ECO:0007669"/>
    <property type="project" value="TreeGrafter"/>
</dbReference>
<feature type="active site" evidence="8">
    <location>
        <position position="142"/>
    </location>
</feature>
<keyword evidence="5 7" id="KW-0173">Coenzyme A biosynthesis</keyword>
<comment type="pathway">
    <text evidence="7">Cofactor biosynthesis; coenzyme A biosynthesis; CoA from (R)-pantothenate: step 5/5.</text>
</comment>
<dbReference type="GO" id="GO:0004140">
    <property type="term" value="F:dephospho-CoA kinase activity"/>
    <property type="evidence" value="ECO:0007669"/>
    <property type="project" value="UniProtKB-UniRule"/>
</dbReference>
<dbReference type="InterPro" id="IPR006145">
    <property type="entry name" value="PsdUridine_synth_RsuA/RluA"/>
</dbReference>
<name>A0A1M7T5X2_9BACT</name>
<dbReference type="GO" id="GO:0015937">
    <property type="term" value="P:coenzyme A biosynthetic process"/>
    <property type="evidence" value="ECO:0007669"/>
    <property type="project" value="UniProtKB-UniRule"/>
</dbReference>
<evidence type="ECO:0000256" key="3">
    <source>
        <dbReference type="ARBA" id="ARBA00022741"/>
    </source>
</evidence>
<accession>A0A1M7T5X2</accession>
<dbReference type="EC" id="2.7.1.24" evidence="7"/>
<dbReference type="InterPro" id="IPR001977">
    <property type="entry name" value="Depp_CoAkinase"/>
</dbReference>
<comment type="similarity">
    <text evidence="1 7">Belongs to the CoaE family.</text>
</comment>
<evidence type="ECO:0000256" key="2">
    <source>
        <dbReference type="ARBA" id="ARBA00010876"/>
    </source>
</evidence>
<evidence type="ECO:0000313" key="11">
    <source>
        <dbReference type="EMBL" id="SHN66088.1"/>
    </source>
</evidence>
<keyword evidence="7" id="KW-0418">Kinase</keyword>
<protein>
    <recommendedName>
        <fullName evidence="7">Dephospho-CoA kinase</fullName>
        <ecNumber evidence="7">2.7.1.24</ecNumber>
    </recommendedName>
    <alternativeName>
        <fullName evidence="7">Dephosphocoenzyme A kinase</fullName>
    </alternativeName>
</protein>
<evidence type="ECO:0000256" key="8">
    <source>
        <dbReference type="PIRSR" id="PIRSR606225-1"/>
    </source>
</evidence>
<reference evidence="11 12" key="1">
    <citation type="submission" date="2016-12" db="EMBL/GenBank/DDBJ databases">
        <authorList>
            <person name="Song W.-J."/>
            <person name="Kurnit D.M."/>
        </authorList>
    </citation>
    <scope>NUCLEOTIDE SEQUENCE [LARGE SCALE GENOMIC DNA]</scope>
    <source>
        <strain evidence="11 12">DSM 11393</strain>
    </source>
</reference>
<evidence type="ECO:0000313" key="12">
    <source>
        <dbReference type="Proteomes" id="UP000186469"/>
    </source>
</evidence>
<dbReference type="InterPro" id="IPR006224">
    <property type="entry name" value="PsdUridine_synth_RluA-like_CS"/>
</dbReference>
<dbReference type="InterPro" id="IPR027417">
    <property type="entry name" value="P-loop_NTPase"/>
</dbReference>
<keyword evidence="9" id="KW-0694">RNA-binding</keyword>
<keyword evidence="12" id="KW-1185">Reference proteome</keyword>
<evidence type="ECO:0000256" key="9">
    <source>
        <dbReference type="PROSITE-ProRule" id="PRU00182"/>
    </source>
</evidence>
<dbReference type="InterPro" id="IPR020103">
    <property type="entry name" value="PsdUridine_synth_cat_dom_sf"/>
</dbReference>
<keyword evidence="7" id="KW-0808">Transferase</keyword>
<dbReference type="GO" id="GO:0120159">
    <property type="term" value="F:rRNA pseudouridine synthase activity"/>
    <property type="evidence" value="ECO:0007669"/>
    <property type="project" value="UniProtKB-ARBA"/>
</dbReference>
<dbReference type="PROSITE" id="PS50889">
    <property type="entry name" value="S4"/>
    <property type="match status" value="1"/>
</dbReference>
<evidence type="ECO:0000256" key="1">
    <source>
        <dbReference type="ARBA" id="ARBA00009018"/>
    </source>
</evidence>
<dbReference type="CDD" id="cd02022">
    <property type="entry name" value="DPCK"/>
    <property type="match status" value="1"/>
</dbReference>
<dbReference type="Pfam" id="PF01479">
    <property type="entry name" value="S4"/>
    <property type="match status" value="1"/>
</dbReference>
<dbReference type="Pfam" id="PF00849">
    <property type="entry name" value="PseudoU_synth_2"/>
    <property type="match status" value="1"/>
</dbReference>
<dbReference type="Gene3D" id="3.40.50.300">
    <property type="entry name" value="P-loop containing nucleotide triphosphate hydrolases"/>
    <property type="match status" value="1"/>
</dbReference>
<evidence type="ECO:0000256" key="7">
    <source>
        <dbReference type="HAMAP-Rule" id="MF_00376"/>
    </source>
</evidence>
<dbReference type="InterPro" id="IPR036986">
    <property type="entry name" value="S4_RNA-bd_sf"/>
</dbReference>
<dbReference type="CDD" id="cd02869">
    <property type="entry name" value="PseudoU_synth_RluA_like"/>
    <property type="match status" value="1"/>
</dbReference>
<comment type="function">
    <text evidence="7">Catalyzes the phosphorylation of the 3'-hydroxyl group of dephosphocoenzyme A to form coenzyme A.</text>
</comment>
<dbReference type="PROSITE" id="PS01129">
    <property type="entry name" value="PSI_RLU"/>
    <property type="match status" value="1"/>
</dbReference>
<dbReference type="Proteomes" id="UP000186469">
    <property type="component" value="Unassembled WGS sequence"/>
</dbReference>
<dbReference type="PANTHER" id="PTHR21600">
    <property type="entry name" value="MITOCHONDRIAL RNA PSEUDOURIDINE SYNTHASE"/>
    <property type="match status" value="1"/>
</dbReference>
<dbReference type="GO" id="GO:0005737">
    <property type="term" value="C:cytoplasm"/>
    <property type="evidence" value="ECO:0007669"/>
    <property type="project" value="UniProtKB-SubCell"/>
</dbReference>
<evidence type="ECO:0000256" key="5">
    <source>
        <dbReference type="ARBA" id="ARBA00022993"/>
    </source>
</evidence>